<organism evidence="1 2">
    <name type="scientific">Flectobacillus roseus</name>
    <dbReference type="NCBI Taxonomy" id="502259"/>
    <lineage>
        <taxon>Bacteria</taxon>
        <taxon>Pseudomonadati</taxon>
        <taxon>Bacteroidota</taxon>
        <taxon>Cytophagia</taxon>
        <taxon>Cytophagales</taxon>
        <taxon>Flectobacillaceae</taxon>
        <taxon>Flectobacillus</taxon>
    </lineage>
</organism>
<evidence type="ECO:0000313" key="1">
    <source>
        <dbReference type="EMBL" id="MDI9859758.1"/>
    </source>
</evidence>
<accession>A0ABT6Y852</accession>
<protein>
    <submittedName>
        <fullName evidence="1">Uncharacterized protein</fullName>
    </submittedName>
</protein>
<dbReference type="Proteomes" id="UP001236507">
    <property type="component" value="Unassembled WGS sequence"/>
</dbReference>
<gene>
    <name evidence="1" type="ORF">QM524_11110</name>
</gene>
<dbReference type="EMBL" id="JASHIF010000009">
    <property type="protein sequence ID" value="MDI9859758.1"/>
    <property type="molecule type" value="Genomic_DNA"/>
</dbReference>
<comment type="caution">
    <text evidence="1">The sequence shown here is derived from an EMBL/GenBank/DDBJ whole genome shotgun (WGS) entry which is preliminary data.</text>
</comment>
<evidence type="ECO:0000313" key="2">
    <source>
        <dbReference type="Proteomes" id="UP001236507"/>
    </source>
</evidence>
<proteinExistence type="predicted"/>
<name>A0ABT6Y852_9BACT</name>
<sequence>MSYFKNTFTTLLSVMLMTGYTTKGLQKTSIQVTTSNSVEAMSEKDIMLNGQHHRALSLSDYKRIYKKPERRIRVTTEEACTSNFEDDPNSEFYFNKGIKFEVSKNKVIVNEFKFTQGNYIIFKQQRLSKNTTLEVVSKIFPHAFSKLKKFNTPENGVMKCIALEETPNHSSDGKVLLFFKKNKLYMLQWWFPC</sequence>
<keyword evidence="2" id="KW-1185">Reference proteome</keyword>
<reference evidence="1 2" key="1">
    <citation type="submission" date="2023-05" db="EMBL/GenBank/DDBJ databases">
        <title>Novel species of genus Flectobacillus isolated from stream in China.</title>
        <authorList>
            <person name="Lu H."/>
        </authorList>
    </citation>
    <scope>NUCLEOTIDE SEQUENCE [LARGE SCALE GENOMIC DNA]</scope>
    <source>
        <strain evidence="1 2">KCTC 42575</strain>
    </source>
</reference>
<dbReference type="RefSeq" id="WP_283344638.1">
    <property type="nucleotide sequence ID" value="NZ_JASHIF010000009.1"/>
</dbReference>